<name>A0ACB9RSZ4_9MYRT</name>
<comment type="caution">
    <text evidence="1">The sequence shown here is derived from an EMBL/GenBank/DDBJ whole genome shotgun (WGS) entry which is preliminary data.</text>
</comment>
<reference evidence="2" key="1">
    <citation type="journal article" date="2023" name="Front. Plant Sci.">
        <title>Chromosomal-level genome assembly of Melastoma candidum provides insights into trichome evolution.</title>
        <authorList>
            <person name="Zhong Y."/>
            <person name="Wu W."/>
            <person name="Sun C."/>
            <person name="Zou P."/>
            <person name="Liu Y."/>
            <person name="Dai S."/>
            <person name="Zhou R."/>
        </authorList>
    </citation>
    <scope>NUCLEOTIDE SEQUENCE [LARGE SCALE GENOMIC DNA]</scope>
</reference>
<gene>
    <name evidence="1" type="ORF">MLD38_008195</name>
</gene>
<proteinExistence type="predicted"/>
<organism evidence="1 2">
    <name type="scientific">Melastoma candidum</name>
    <dbReference type="NCBI Taxonomy" id="119954"/>
    <lineage>
        <taxon>Eukaryota</taxon>
        <taxon>Viridiplantae</taxon>
        <taxon>Streptophyta</taxon>
        <taxon>Embryophyta</taxon>
        <taxon>Tracheophyta</taxon>
        <taxon>Spermatophyta</taxon>
        <taxon>Magnoliopsida</taxon>
        <taxon>eudicotyledons</taxon>
        <taxon>Gunneridae</taxon>
        <taxon>Pentapetalae</taxon>
        <taxon>rosids</taxon>
        <taxon>malvids</taxon>
        <taxon>Myrtales</taxon>
        <taxon>Melastomataceae</taxon>
        <taxon>Melastomatoideae</taxon>
        <taxon>Melastomateae</taxon>
        <taxon>Melastoma</taxon>
    </lineage>
</organism>
<dbReference type="EMBL" id="CM042882">
    <property type="protein sequence ID" value="KAI4382200.1"/>
    <property type="molecule type" value="Genomic_DNA"/>
</dbReference>
<dbReference type="Proteomes" id="UP001057402">
    <property type="component" value="Chromosome 3"/>
</dbReference>
<accession>A0ACB9RSZ4</accession>
<evidence type="ECO:0000313" key="1">
    <source>
        <dbReference type="EMBL" id="KAI4382200.1"/>
    </source>
</evidence>
<protein>
    <submittedName>
        <fullName evidence="1">Uncharacterized protein</fullName>
    </submittedName>
</protein>
<sequence>MFNGMMDPDLLRMAQEQMNRMSPSDFARIQQQMMSNPDLMRMASESMKNMRPEDLKQAAEQLKHVRPEDMAEIGEKMANASPEEIAAMRARADAQMTYQLNAAQLLKKQGNDLHSQGRFGDASEKYLRAKNNLKDIPSSKGKALMLTCSLNLMSCYLKTHLYDECIKEGSEVLADDSKNVKALYRRGQAYKEIGRLGDAVSDLRKAHEVSPDDETIAEVLRGCRRKVDEEGGHVSHGVLIEEITEDVGTASTSSKPENIMSDLLEAKVPNIKKSSRKPTSSQHLWSDNKH</sequence>
<keyword evidence="2" id="KW-1185">Reference proteome</keyword>
<evidence type="ECO:0000313" key="2">
    <source>
        <dbReference type="Proteomes" id="UP001057402"/>
    </source>
</evidence>